<feature type="transmembrane region" description="Helical" evidence="1">
    <location>
        <begin position="12"/>
        <end position="35"/>
    </location>
</feature>
<dbReference type="EMBL" id="DYWI01000051">
    <property type="protein sequence ID" value="HJF65142.1"/>
    <property type="molecule type" value="Genomic_DNA"/>
</dbReference>
<dbReference type="PROSITE" id="PS51257">
    <property type="entry name" value="PROKAR_LIPOPROTEIN"/>
    <property type="match status" value="1"/>
</dbReference>
<comment type="caution">
    <text evidence="2">The sequence shown here is derived from an EMBL/GenBank/DDBJ whole genome shotgun (WGS) entry which is preliminary data.</text>
</comment>
<gene>
    <name evidence="2" type="ORF">K8U77_03355</name>
</gene>
<proteinExistence type="predicted"/>
<dbReference type="Proteomes" id="UP000786989">
    <property type="component" value="Unassembled WGS sequence"/>
</dbReference>
<reference evidence="2" key="2">
    <citation type="submission" date="2021-09" db="EMBL/GenBank/DDBJ databases">
        <authorList>
            <person name="Gilroy R."/>
        </authorList>
    </citation>
    <scope>NUCLEOTIDE SEQUENCE</scope>
    <source>
        <strain evidence="2">ChiGjej6B6-11269</strain>
    </source>
</reference>
<name>A0A9D2UW35_9ACTN</name>
<keyword evidence="1" id="KW-0812">Transmembrane</keyword>
<evidence type="ECO:0000256" key="1">
    <source>
        <dbReference type="SAM" id="Phobius"/>
    </source>
</evidence>
<protein>
    <submittedName>
        <fullName evidence="2">Uncharacterized protein</fullName>
    </submittedName>
</protein>
<keyword evidence="1" id="KW-0472">Membrane</keyword>
<dbReference type="AlphaFoldDB" id="A0A9D2UW35"/>
<keyword evidence="1" id="KW-1133">Transmembrane helix</keyword>
<evidence type="ECO:0000313" key="3">
    <source>
        <dbReference type="Proteomes" id="UP000786989"/>
    </source>
</evidence>
<organism evidence="2 3">
    <name type="scientific">Slackia equolifaciens</name>
    <dbReference type="NCBI Taxonomy" id="498718"/>
    <lineage>
        <taxon>Bacteria</taxon>
        <taxon>Bacillati</taxon>
        <taxon>Actinomycetota</taxon>
        <taxon>Coriobacteriia</taxon>
        <taxon>Eggerthellales</taxon>
        <taxon>Eggerthellaceae</taxon>
        <taxon>Slackia</taxon>
    </lineage>
</organism>
<evidence type="ECO:0000313" key="2">
    <source>
        <dbReference type="EMBL" id="HJF65142.1"/>
    </source>
</evidence>
<accession>A0A9D2UW35</accession>
<reference evidence="2" key="1">
    <citation type="journal article" date="2021" name="PeerJ">
        <title>Extensive microbial diversity within the chicken gut microbiome revealed by metagenomics and culture.</title>
        <authorList>
            <person name="Gilroy R."/>
            <person name="Ravi A."/>
            <person name="Getino M."/>
            <person name="Pursley I."/>
            <person name="Horton D.L."/>
            <person name="Alikhan N.F."/>
            <person name="Baker D."/>
            <person name="Gharbi K."/>
            <person name="Hall N."/>
            <person name="Watson M."/>
            <person name="Adriaenssens E.M."/>
            <person name="Foster-Nyarko E."/>
            <person name="Jarju S."/>
            <person name="Secka A."/>
            <person name="Antonio M."/>
            <person name="Oren A."/>
            <person name="Chaudhuri R.R."/>
            <person name="La Ragione R."/>
            <person name="Hildebrand F."/>
            <person name="Pallen M.J."/>
        </authorList>
    </citation>
    <scope>NUCLEOTIDE SEQUENCE</scope>
    <source>
        <strain evidence="2">ChiGjej6B6-11269</strain>
    </source>
</reference>
<sequence>MRSRLRWLGEQVGWFLGIVGCLLLMLILLPLIPILELYDDVRRAYEDK</sequence>